<organism evidence="1 2">
    <name type="scientific">Racocetra persica</name>
    <dbReference type="NCBI Taxonomy" id="160502"/>
    <lineage>
        <taxon>Eukaryota</taxon>
        <taxon>Fungi</taxon>
        <taxon>Fungi incertae sedis</taxon>
        <taxon>Mucoromycota</taxon>
        <taxon>Glomeromycotina</taxon>
        <taxon>Glomeromycetes</taxon>
        <taxon>Diversisporales</taxon>
        <taxon>Gigasporaceae</taxon>
        <taxon>Racocetra</taxon>
    </lineage>
</organism>
<sequence>MCTDKTLMHATCNACSDQKKQSRLSKNLKPKSINDKNTSSLSLDKYESVYINIDGSENNDDEILYNFCDLEELILAKFKDSEEKEEN</sequence>
<gene>
    <name evidence="1" type="ORF">RPERSI_LOCUS8891</name>
</gene>
<accession>A0ACA9NYQ4</accession>
<evidence type="ECO:0000313" key="1">
    <source>
        <dbReference type="EMBL" id="CAG8676003.1"/>
    </source>
</evidence>
<comment type="caution">
    <text evidence="1">The sequence shown here is derived from an EMBL/GenBank/DDBJ whole genome shotgun (WGS) entry which is preliminary data.</text>
</comment>
<evidence type="ECO:0000313" key="2">
    <source>
        <dbReference type="Proteomes" id="UP000789920"/>
    </source>
</evidence>
<keyword evidence="2" id="KW-1185">Reference proteome</keyword>
<protein>
    <submittedName>
        <fullName evidence="1">30014_t:CDS:1</fullName>
    </submittedName>
</protein>
<dbReference type="Proteomes" id="UP000789920">
    <property type="component" value="Unassembled WGS sequence"/>
</dbReference>
<proteinExistence type="predicted"/>
<name>A0ACA9NYQ4_9GLOM</name>
<dbReference type="EMBL" id="CAJVQC010016377">
    <property type="protein sequence ID" value="CAG8676003.1"/>
    <property type="molecule type" value="Genomic_DNA"/>
</dbReference>
<feature type="non-terminal residue" evidence="1">
    <location>
        <position position="87"/>
    </location>
</feature>
<reference evidence="1" key="1">
    <citation type="submission" date="2021-06" db="EMBL/GenBank/DDBJ databases">
        <authorList>
            <person name="Kallberg Y."/>
            <person name="Tangrot J."/>
            <person name="Rosling A."/>
        </authorList>
    </citation>
    <scope>NUCLEOTIDE SEQUENCE</scope>
    <source>
        <strain evidence="1">MA461A</strain>
    </source>
</reference>